<feature type="transmembrane region" description="Helical" evidence="2">
    <location>
        <begin position="136"/>
        <end position="156"/>
    </location>
</feature>
<evidence type="ECO:0000256" key="1">
    <source>
        <dbReference type="SAM" id="MobiDB-lite"/>
    </source>
</evidence>
<evidence type="ECO:0000313" key="4">
    <source>
        <dbReference type="Proteomes" id="UP000638648"/>
    </source>
</evidence>
<dbReference type="AlphaFoldDB" id="A0A927R802"/>
<reference evidence="3" key="1">
    <citation type="submission" date="2020-10" db="EMBL/GenBank/DDBJ databases">
        <title>Sequencing the genomes of 1000 actinobacteria strains.</title>
        <authorList>
            <person name="Klenk H.-P."/>
        </authorList>
    </citation>
    <scope>NUCLEOTIDE SEQUENCE</scope>
    <source>
        <strain evidence="3">DSM 45354</strain>
    </source>
</reference>
<accession>A0A927R802</accession>
<organism evidence="3 4">
    <name type="scientific">Actinopolymorpha pittospori</name>
    <dbReference type="NCBI Taxonomy" id="648752"/>
    <lineage>
        <taxon>Bacteria</taxon>
        <taxon>Bacillati</taxon>
        <taxon>Actinomycetota</taxon>
        <taxon>Actinomycetes</taxon>
        <taxon>Propionibacteriales</taxon>
        <taxon>Actinopolymorphaceae</taxon>
        <taxon>Actinopolymorpha</taxon>
    </lineage>
</organism>
<dbReference type="Proteomes" id="UP000638648">
    <property type="component" value="Unassembled WGS sequence"/>
</dbReference>
<keyword evidence="4" id="KW-1185">Reference proteome</keyword>
<dbReference type="RefSeq" id="WP_192749262.1">
    <property type="nucleotide sequence ID" value="NZ_BAABJL010000180.1"/>
</dbReference>
<keyword evidence="2" id="KW-0472">Membrane</keyword>
<gene>
    <name evidence="3" type="ORF">HEB94_001652</name>
</gene>
<dbReference type="EMBL" id="JADBEM010000001">
    <property type="protein sequence ID" value="MBE1604804.1"/>
    <property type="molecule type" value="Genomic_DNA"/>
</dbReference>
<comment type="caution">
    <text evidence="3">The sequence shown here is derived from an EMBL/GenBank/DDBJ whole genome shotgun (WGS) entry which is preliminary data.</text>
</comment>
<proteinExistence type="predicted"/>
<name>A0A927R802_9ACTN</name>
<evidence type="ECO:0000256" key="2">
    <source>
        <dbReference type="SAM" id="Phobius"/>
    </source>
</evidence>
<keyword evidence="2" id="KW-1133">Transmembrane helix</keyword>
<evidence type="ECO:0000313" key="3">
    <source>
        <dbReference type="EMBL" id="MBE1604804.1"/>
    </source>
</evidence>
<feature type="region of interest" description="Disordered" evidence="1">
    <location>
        <begin position="48"/>
        <end position="71"/>
    </location>
</feature>
<feature type="compositionally biased region" description="Basic and acidic residues" evidence="1">
    <location>
        <begin position="50"/>
        <end position="61"/>
    </location>
</feature>
<keyword evidence="2" id="KW-0812">Transmembrane</keyword>
<protein>
    <submittedName>
        <fullName evidence="3">Uncharacterized protein</fullName>
    </submittedName>
</protein>
<sequence>MGAVTPDGAKMMWGSAGIGTSIPPSLLGRGTTVDPATGRAIEFQAFWTPDPRKDSSPKDVKPIASLKPEQSSHPQLFVEIPYSRTEDDGKPISLYKAVTNATLVEAGMRAYKIWENFISPALDEVRLPSPPTDRQLIFDLILMAAGLILISMSILLPRQPTPR</sequence>